<comment type="similarity">
    <text evidence="5">Belongs to the L2HGDH family.</text>
</comment>
<comment type="cofactor">
    <cofactor evidence="1">
        <name>FAD</name>
        <dbReference type="ChEBI" id="CHEBI:57692"/>
    </cofactor>
</comment>
<evidence type="ECO:0000256" key="2">
    <source>
        <dbReference type="ARBA" id="ARBA00022630"/>
    </source>
</evidence>
<accession>A0A1A8XVL8</accession>
<dbReference type="EMBL" id="FLQY01000212">
    <property type="protein sequence ID" value="SBT08781.1"/>
    <property type="molecule type" value="Genomic_DNA"/>
</dbReference>
<dbReference type="Gene3D" id="3.50.50.60">
    <property type="entry name" value="FAD/NAD(P)-binding domain"/>
    <property type="match status" value="1"/>
</dbReference>
<keyword evidence="2" id="KW-0285">Flavoprotein</keyword>
<evidence type="ECO:0000256" key="1">
    <source>
        <dbReference type="ARBA" id="ARBA00001974"/>
    </source>
</evidence>
<dbReference type="PANTHER" id="PTHR43104:SF4">
    <property type="entry name" value="L-2-HYDROXYGLUTARATE DEHYDROGENASE, MITOCHONDRIAL"/>
    <property type="match status" value="1"/>
</dbReference>
<reference evidence="7 8" key="1">
    <citation type="submission" date="2016-06" db="EMBL/GenBank/DDBJ databases">
        <authorList>
            <person name="Kjaerup R.B."/>
            <person name="Dalgaard T.S."/>
            <person name="Juul-Madsen H.R."/>
        </authorList>
    </citation>
    <scope>NUCLEOTIDE SEQUENCE [LARGE SCALE GENOMIC DNA]</scope>
    <source>
        <strain evidence="7">2</strain>
    </source>
</reference>
<dbReference type="PROSITE" id="PS51257">
    <property type="entry name" value="PROKAR_LIPOPROTEIN"/>
    <property type="match status" value="1"/>
</dbReference>
<proteinExistence type="inferred from homology"/>
<evidence type="ECO:0000259" key="6">
    <source>
        <dbReference type="Pfam" id="PF01266"/>
    </source>
</evidence>
<dbReference type="Pfam" id="PF01266">
    <property type="entry name" value="DAO"/>
    <property type="match status" value="1"/>
</dbReference>
<dbReference type="Proteomes" id="UP000199600">
    <property type="component" value="Unassembled WGS sequence"/>
</dbReference>
<organism evidence="7 8">
    <name type="scientific">Candidatus Propionivibrio aalborgensis</name>
    <dbReference type="NCBI Taxonomy" id="1860101"/>
    <lineage>
        <taxon>Bacteria</taxon>
        <taxon>Pseudomonadati</taxon>
        <taxon>Pseudomonadota</taxon>
        <taxon>Betaproteobacteria</taxon>
        <taxon>Rhodocyclales</taxon>
        <taxon>Rhodocyclaceae</taxon>
        <taxon>Propionivibrio</taxon>
    </lineage>
</organism>
<evidence type="ECO:0000313" key="7">
    <source>
        <dbReference type="EMBL" id="SBT08781.1"/>
    </source>
</evidence>
<name>A0A1A8XVL8_9RHOO</name>
<evidence type="ECO:0000256" key="3">
    <source>
        <dbReference type="ARBA" id="ARBA00022827"/>
    </source>
</evidence>
<dbReference type="AlphaFoldDB" id="A0A1A8XVL8"/>
<evidence type="ECO:0000256" key="4">
    <source>
        <dbReference type="ARBA" id="ARBA00023002"/>
    </source>
</evidence>
<dbReference type="SUPFAM" id="SSF51905">
    <property type="entry name" value="FAD/NAD(P)-binding domain"/>
    <property type="match status" value="1"/>
</dbReference>
<dbReference type="PANTHER" id="PTHR43104">
    <property type="entry name" value="L-2-HYDROXYGLUTARATE DEHYDROGENASE, MITOCHONDRIAL"/>
    <property type="match status" value="1"/>
</dbReference>
<keyword evidence="4" id="KW-0560">Oxidoreductase</keyword>
<dbReference type="GO" id="GO:0047545">
    <property type="term" value="F:(S)-2-hydroxyglutarate dehydrogenase activity"/>
    <property type="evidence" value="ECO:0007669"/>
    <property type="project" value="TreeGrafter"/>
</dbReference>
<dbReference type="InterPro" id="IPR006076">
    <property type="entry name" value="FAD-dep_OxRdtase"/>
</dbReference>
<gene>
    <name evidence="7" type="ORF">PROAA_290059</name>
</gene>
<evidence type="ECO:0000256" key="5">
    <source>
        <dbReference type="ARBA" id="ARBA00037941"/>
    </source>
</evidence>
<evidence type="ECO:0000313" key="8">
    <source>
        <dbReference type="Proteomes" id="UP000199600"/>
    </source>
</evidence>
<dbReference type="RefSeq" id="WP_186411360.1">
    <property type="nucleotide sequence ID" value="NZ_FLQY01000212.1"/>
</dbReference>
<protein>
    <submittedName>
        <fullName evidence="7">FAD dependent oxidoreductase</fullName>
    </submittedName>
</protein>
<dbReference type="Gene3D" id="3.30.9.10">
    <property type="entry name" value="D-Amino Acid Oxidase, subunit A, domain 2"/>
    <property type="match status" value="1"/>
</dbReference>
<dbReference type="InterPro" id="IPR036188">
    <property type="entry name" value="FAD/NAD-bd_sf"/>
</dbReference>
<keyword evidence="3" id="KW-0274">FAD</keyword>
<keyword evidence="8" id="KW-1185">Reference proteome</keyword>
<sequence length="370" mass="39269">MEKIAAIVIGAGVVGLACARALAQRGIATIIVERHDAFGTETSARNSEVIHAGLYYPSGSLKAQLCVVGRRLLYDYCATHGVRHRRCGKLLVATSLEQEARLDALRRQGETNGVDDLQPLGAGDARRLEPELRCTAALLSPSTGIIDSHGLMLALLGDAERNGATLAVCSPVCAGRIEDDGMILEIGGKDPTQLKADIVINAAGLYATQVAASLEGFPAEQIPPAFYAKGNYCALTAKSPFTRLIYPLPEPGGLGIHLTLDLGGQARFGPDVEWLPALGDKPDYRVDPVRADAFCNEIRRYWPGLHDGALTPAYAGIRPKISGPQDAAADFLIQGQETHGVPRLINLFGIESPGLTASLAIAEHVVERLG</sequence>
<feature type="domain" description="FAD dependent oxidoreductase" evidence="6">
    <location>
        <begin position="7"/>
        <end position="368"/>
    </location>
</feature>